<dbReference type="Proteomes" id="UP000011131">
    <property type="component" value="Chromosome"/>
</dbReference>
<dbReference type="SUPFAM" id="SSF47240">
    <property type="entry name" value="Ferritin-like"/>
    <property type="match status" value="1"/>
</dbReference>
<organism evidence="2 3">
    <name type="scientific">Myxococcus stipitatus (strain DSM 14675 / JCM 12634 / Mx s8)</name>
    <dbReference type="NCBI Taxonomy" id="1278073"/>
    <lineage>
        <taxon>Bacteria</taxon>
        <taxon>Pseudomonadati</taxon>
        <taxon>Myxococcota</taxon>
        <taxon>Myxococcia</taxon>
        <taxon>Myxococcales</taxon>
        <taxon>Cystobacterineae</taxon>
        <taxon>Myxococcaceae</taxon>
        <taxon>Myxococcus</taxon>
    </lineage>
</organism>
<evidence type="ECO:0000256" key="1">
    <source>
        <dbReference type="SAM" id="MobiDB-lite"/>
    </source>
</evidence>
<name>L7UG69_MYXSD</name>
<proteinExistence type="predicted"/>
<dbReference type="AlphaFoldDB" id="L7UG69"/>
<dbReference type="EMBL" id="CP004025">
    <property type="protein sequence ID" value="AGC47023.1"/>
    <property type="molecule type" value="Genomic_DNA"/>
</dbReference>
<gene>
    <name evidence="2" type="ordered locus">MYSTI_05747</name>
</gene>
<sequence>MGVASEDAREVGTGLLHLADEAIGQRLGEGGHLSLHRGWEAVQHRPPVRRVDAEADVVEPPAHQVGEDLLDDVLRQAAEAWQVLFEASAEAGQEYLLGAFGPLGDVRRPRGEQGQGASSPRGNPKCHSAMIVTTFPTGPGVGFTSRNPLLPPKNPRLRRTFHGLWLAAPVLSLCACGPSEDCSTGPLTLTAQGIELASNDPAKQCNQCPRHPEKAPLHTCTVRPLPDTTRVDLVCHYLTCSNDGRRPEGLQDVRPEESCELGMLFAHAAWLEAASVPAFLRLADELRAHGAPERLIQAARRSAADEVRHTRVMRELAHRHGATMPEVDLAPFQSRDLEAMCLENATEGCVREAYGALVAGWQARTANDEEVRQAMTAIARDELRHAELAWAVDDWATERLPPEARARLREAREEALLHLRNEVERHAPPPLLVRDAGVPSRDEALRLVNGMTELLA</sequence>
<dbReference type="eggNOG" id="COG1633">
    <property type="taxonomic scope" value="Bacteria"/>
</dbReference>
<evidence type="ECO:0000313" key="2">
    <source>
        <dbReference type="EMBL" id="AGC47023.1"/>
    </source>
</evidence>
<protein>
    <submittedName>
        <fullName evidence="2">Uncharacterized protein</fullName>
    </submittedName>
</protein>
<dbReference type="STRING" id="1278073.MYSTI_05747"/>
<dbReference type="InterPro" id="IPR009078">
    <property type="entry name" value="Ferritin-like_SF"/>
</dbReference>
<feature type="region of interest" description="Disordered" evidence="1">
    <location>
        <begin position="106"/>
        <end position="126"/>
    </location>
</feature>
<accession>L7UG69</accession>
<evidence type="ECO:0000313" key="3">
    <source>
        <dbReference type="Proteomes" id="UP000011131"/>
    </source>
</evidence>
<keyword evidence="3" id="KW-1185">Reference proteome</keyword>
<dbReference type="PATRIC" id="fig|1278073.3.peg.5828"/>
<reference evidence="2 3" key="1">
    <citation type="journal article" date="2013" name="Genome Announc.">
        <title>Complete genome sequence of Myxococcus stipitatus strain DSM 14675, a fruiting myxobacterium.</title>
        <authorList>
            <person name="Huntley S."/>
            <person name="Kneip S."/>
            <person name="Treuner-Lange A."/>
            <person name="Sogaard-Andersen L."/>
        </authorList>
    </citation>
    <scope>NUCLEOTIDE SEQUENCE [LARGE SCALE GENOMIC DNA]</scope>
    <source>
        <strain evidence="3">DSM 14675 / JCM 12634 / Mx s8</strain>
    </source>
</reference>
<dbReference type="CDD" id="cd00657">
    <property type="entry name" value="Ferritin_like"/>
    <property type="match status" value="1"/>
</dbReference>
<dbReference type="KEGG" id="msd:MYSTI_05747"/>
<dbReference type="HOGENOM" id="CLU_599682_0_0_7"/>